<sequence>MNLKYSRIILLAIFLFPIFIFSQKAKYASFATARVLKTNANAITRNSTTEITIEAVDKIVIHKKRVITVLNKLGVADAPMSIGYDNDTKITKLSAKIYDAFGKEIKKYKKRDFLDVSAVEHGTLYSDDRIKYLRYTPTNYPYTVVFETTYKTNSTAFIPRWFPINGYYISVEKSEYILKNPLNFPIRTLKNNFENYPVEDTSSPFNLHYVLKNQAAIKAESNSLYYLDLMPSLFVSLNNFSLKGVKGFASNWEEFGKWMHQKLLTENTQLKTSTKLEIKSLVKNAHTDLEKAKIIYEYMQRKTRYIGVQIGIGGWKPIPANEVDNVGYGDCKGLTNYMKALLDVVGIKSYHTLVYAKRNRNIIKNFPSLQGNHMILNIPNNGNDIWLECTSQTIPFGFLGDFTDDRDVLVVTPEGGVIKHTPKYINHKNSQETIATIKLTSSGNLSAVVERTSKGIKYDKKYHLDKKSKKNLENYYTSKVWNYNNNTEINHITLLNNKETTSFKETIQLSITNYVTSYQENMLFKINVFNRFKKIPKRYRNRQNPLKINRGFIDRDISTITLPEGYSITSLPKEKKIENKFGLYHIQFERINEKTIKYRRTLSLKKGIYPKEDYALFRKYCKLIAKYDNLRIELTKK</sequence>
<dbReference type="STRING" id="1349785.GCA_000509405_00457"/>
<dbReference type="GeneID" id="47724097"/>
<feature type="domain" description="DUF3857" evidence="1">
    <location>
        <begin position="61"/>
        <end position="198"/>
    </location>
</feature>
<dbReference type="OrthoDB" id="8595007at2"/>
<dbReference type="Gene3D" id="2.60.120.1130">
    <property type="match status" value="1"/>
</dbReference>
<dbReference type="EMBL" id="LT634361">
    <property type="protein sequence ID" value="SFZ84196.1"/>
    <property type="molecule type" value="Genomic_DNA"/>
</dbReference>
<evidence type="ECO:0000313" key="3">
    <source>
        <dbReference type="Proteomes" id="UP000231564"/>
    </source>
</evidence>
<dbReference type="RefSeq" id="WP_100211692.1">
    <property type="nucleotide sequence ID" value="NZ_CP138495.1"/>
</dbReference>
<dbReference type="InterPro" id="IPR024618">
    <property type="entry name" value="DUF3857"/>
</dbReference>
<dbReference type="InterPro" id="IPR038765">
    <property type="entry name" value="Papain-like_cys_pep_sf"/>
</dbReference>
<evidence type="ECO:0000259" key="1">
    <source>
        <dbReference type="Pfam" id="PF12969"/>
    </source>
</evidence>
<accession>A0A2H1ED29</accession>
<reference evidence="2 3" key="1">
    <citation type="submission" date="2016-11" db="EMBL/GenBank/DDBJ databases">
        <authorList>
            <person name="Jaros S."/>
            <person name="Januszkiewicz K."/>
            <person name="Wedrychowicz H."/>
        </authorList>
    </citation>
    <scope>NUCLEOTIDE SEQUENCE [LARGE SCALE GENOMIC DNA]</scope>
    <source>
        <strain evidence="2">NCIMB 2154T</strain>
    </source>
</reference>
<dbReference type="KEGG" id="tmar:MARIT_2634"/>
<name>A0A2H1ED29_9FLAO</name>
<dbReference type="Gene3D" id="2.60.40.3140">
    <property type="match status" value="1"/>
</dbReference>
<protein>
    <recommendedName>
        <fullName evidence="1">DUF3857 domain-containing protein</fullName>
    </recommendedName>
</protein>
<dbReference type="Gene3D" id="3.10.620.30">
    <property type="match status" value="1"/>
</dbReference>
<organism evidence="2 3">
    <name type="scientific">Tenacibaculum maritimum NCIMB 2154</name>
    <dbReference type="NCBI Taxonomy" id="1349785"/>
    <lineage>
        <taxon>Bacteria</taxon>
        <taxon>Pseudomonadati</taxon>
        <taxon>Bacteroidota</taxon>
        <taxon>Flavobacteriia</taxon>
        <taxon>Flavobacteriales</taxon>
        <taxon>Flavobacteriaceae</taxon>
        <taxon>Tenacibaculum</taxon>
    </lineage>
</organism>
<keyword evidence="3" id="KW-1185">Reference proteome</keyword>
<dbReference type="Proteomes" id="UP000231564">
    <property type="component" value="Chromosome MARIT"/>
</dbReference>
<dbReference type="SUPFAM" id="SSF54001">
    <property type="entry name" value="Cysteine proteinases"/>
    <property type="match status" value="1"/>
</dbReference>
<gene>
    <name evidence="2" type="ORF">MARIT_2634</name>
</gene>
<dbReference type="Pfam" id="PF12969">
    <property type="entry name" value="DUF3857"/>
    <property type="match status" value="1"/>
</dbReference>
<dbReference type="AlphaFoldDB" id="A0A2H1ED29"/>
<proteinExistence type="predicted"/>
<evidence type="ECO:0000313" key="2">
    <source>
        <dbReference type="EMBL" id="SFZ84196.1"/>
    </source>
</evidence>